<dbReference type="RefSeq" id="WP_201663876.1">
    <property type="nucleotide sequence ID" value="NZ_JAEQNC010000022.1"/>
</dbReference>
<name>A0A936YRD7_9HYPH</name>
<feature type="domain" description="Methyl-accepting transducer" evidence="2">
    <location>
        <begin position="338"/>
        <end position="425"/>
    </location>
</feature>
<proteinExistence type="predicted"/>
<dbReference type="GO" id="GO:0007165">
    <property type="term" value="P:signal transduction"/>
    <property type="evidence" value="ECO:0007669"/>
    <property type="project" value="UniProtKB-KW"/>
</dbReference>
<evidence type="ECO:0000313" key="4">
    <source>
        <dbReference type="Proteomes" id="UP000633219"/>
    </source>
</evidence>
<dbReference type="PROSITE" id="PS50111">
    <property type="entry name" value="CHEMOTAXIS_TRANSDUC_2"/>
    <property type="match status" value="1"/>
</dbReference>
<dbReference type="InterPro" id="IPR004089">
    <property type="entry name" value="MCPsignal_dom"/>
</dbReference>
<protein>
    <submittedName>
        <fullName evidence="3">Chemotaxis protein</fullName>
    </submittedName>
</protein>
<keyword evidence="4" id="KW-1185">Reference proteome</keyword>
<evidence type="ECO:0000313" key="3">
    <source>
        <dbReference type="EMBL" id="MBL0375328.1"/>
    </source>
</evidence>
<keyword evidence="1" id="KW-0807">Transducer</keyword>
<reference evidence="3" key="1">
    <citation type="submission" date="2021-01" db="EMBL/GenBank/DDBJ databases">
        <title>Rhizobium sp. strain KVB221 16S ribosomal RNA gene Genome sequencing and assembly.</title>
        <authorList>
            <person name="Kang M."/>
        </authorList>
    </citation>
    <scope>NUCLEOTIDE SEQUENCE</scope>
    <source>
        <strain evidence="3">KVB221</strain>
    </source>
</reference>
<dbReference type="SUPFAM" id="SSF58104">
    <property type="entry name" value="Methyl-accepting chemotaxis protein (MCP) signaling domain"/>
    <property type="match status" value="1"/>
</dbReference>
<evidence type="ECO:0000259" key="2">
    <source>
        <dbReference type="PROSITE" id="PS50111"/>
    </source>
</evidence>
<organism evidence="3 4">
    <name type="scientific">Rhizobium setariae</name>
    <dbReference type="NCBI Taxonomy" id="2801340"/>
    <lineage>
        <taxon>Bacteria</taxon>
        <taxon>Pseudomonadati</taxon>
        <taxon>Pseudomonadota</taxon>
        <taxon>Alphaproteobacteria</taxon>
        <taxon>Hyphomicrobiales</taxon>
        <taxon>Rhizobiaceae</taxon>
        <taxon>Rhizobium/Agrobacterium group</taxon>
        <taxon>Rhizobium</taxon>
    </lineage>
</organism>
<dbReference type="Proteomes" id="UP000633219">
    <property type="component" value="Unassembled WGS sequence"/>
</dbReference>
<dbReference type="Gene3D" id="1.10.287.950">
    <property type="entry name" value="Methyl-accepting chemotaxis protein"/>
    <property type="match status" value="1"/>
</dbReference>
<gene>
    <name evidence="3" type="ORF">JJB09_25255</name>
</gene>
<evidence type="ECO:0000256" key="1">
    <source>
        <dbReference type="PROSITE-ProRule" id="PRU00284"/>
    </source>
</evidence>
<dbReference type="AlphaFoldDB" id="A0A936YRD7"/>
<accession>A0A936YRD7</accession>
<sequence>MLKRNISTAVYLPVDRSGLDGKLAAAHSRLEKKFLEGGTVLIAIVDILKRLIGSLDELTGALDGQTSNDTIARIQATAKQLAELPGFELTRKGRFESLFGACRTMQSSVDDMRDTMRYLRTFAITVKITGAGLAEFAGFADEIRERIQSGAQEVDRFSVQLAAMHSQLARAQSFSGEISQNYVDTVPTIVRELERDAGKVAEHHRNLVKIANEVKALARGVQGKIATVLSALQIGDITRQRIEHIRSSFEIFDEFRNSAEGAALGEDALARFDGAINHLAAAQMDETLSDFQRECRKVMENMSRFVDDTRDILALRDQMHRQSDSEGRNFLSGLEQNVARASALVSDVQDTSTEADTVAQSTGETAQSLIQGIEIIRSIKTDIHYMALNSNLRCSKLGDEGRSVNVVSGELRVFAEKLEDPANAVLAELKHFEAAAESLSQDRGVAGRNISQPMNEALGSIREVSARMDEGIAAFEREGQEVFSKISAAIGTLDFEHELGDVLQDCLETSWSIADLSDSDVSALGEEIGAASQRIFKLYTMASERDIHRRFLPVAAAAEAAPKAVAVNDDELFEDALF</sequence>
<dbReference type="EMBL" id="JAEQNC010000022">
    <property type="protein sequence ID" value="MBL0375328.1"/>
    <property type="molecule type" value="Genomic_DNA"/>
</dbReference>
<comment type="caution">
    <text evidence="3">The sequence shown here is derived from an EMBL/GenBank/DDBJ whole genome shotgun (WGS) entry which is preliminary data.</text>
</comment>
<dbReference type="GO" id="GO:0016020">
    <property type="term" value="C:membrane"/>
    <property type="evidence" value="ECO:0007669"/>
    <property type="project" value="InterPro"/>
</dbReference>